<gene>
    <name evidence="2" type="ORF">TRAPUB_5109</name>
</gene>
<evidence type="ECO:0000313" key="3">
    <source>
        <dbReference type="Proteomes" id="UP000184267"/>
    </source>
</evidence>
<evidence type="ECO:0000313" key="2">
    <source>
        <dbReference type="EMBL" id="OJT04201.1"/>
    </source>
</evidence>
<organism evidence="2 3">
    <name type="scientific">Trametes pubescens</name>
    <name type="common">White-rot fungus</name>
    <dbReference type="NCBI Taxonomy" id="154538"/>
    <lineage>
        <taxon>Eukaryota</taxon>
        <taxon>Fungi</taxon>
        <taxon>Dikarya</taxon>
        <taxon>Basidiomycota</taxon>
        <taxon>Agaricomycotina</taxon>
        <taxon>Agaricomycetes</taxon>
        <taxon>Polyporales</taxon>
        <taxon>Polyporaceae</taxon>
        <taxon>Trametes</taxon>
    </lineage>
</organism>
<feature type="region of interest" description="Disordered" evidence="1">
    <location>
        <begin position="1"/>
        <end position="27"/>
    </location>
</feature>
<dbReference type="Proteomes" id="UP000184267">
    <property type="component" value="Unassembled WGS sequence"/>
</dbReference>
<accession>A0A1M2V988</accession>
<sequence length="76" mass="7871">MPVSSLSLGTGSGDGDPRAGSPEIPGFLGIIGGSIRSFHDEDEDLQSLEFAPPQEEDQSEPEGEIVESGRDGGNLT</sequence>
<protein>
    <submittedName>
        <fullName evidence="2">Uncharacterized protein</fullName>
    </submittedName>
</protein>
<proteinExistence type="predicted"/>
<dbReference type="AlphaFoldDB" id="A0A1M2V988"/>
<evidence type="ECO:0000256" key="1">
    <source>
        <dbReference type="SAM" id="MobiDB-lite"/>
    </source>
</evidence>
<feature type="region of interest" description="Disordered" evidence="1">
    <location>
        <begin position="39"/>
        <end position="76"/>
    </location>
</feature>
<feature type="compositionally biased region" description="Acidic residues" evidence="1">
    <location>
        <begin position="54"/>
        <end position="65"/>
    </location>
</feature>
<reference evidence="2 3" key="1">
    <citation type="submission" date="2016-10" db="EMBL/GenBank/DDBJ databases">
        <title>Genome sequence of the basidiomycete white-rot fungus Trametes pubescens.</title>
        <authorList>
            <person name="Makela M.R."/>
            <person name="Granchi Z."/>
            <person name="Peng M."/>
            <person name="De Vries R.P."/>
            <person name="Grigoriev I."/>
            <person name="Riley R."/>
            <person name="Hilden K."/>
        </authorList>
    </citation>
    <scope>NUCLEOTIDE SEQUENCE [LARGE SCALE GENOMIC DNA]</scope>
    <source>
        <strain evidence="2 3">FBCC735</strain>
    </source>
</reference>
<comment type="caution">
    <text evidence="2">The sequence shown here is derived from an EMBL/GenBank/DDBJ whole genome shotgun (WGS) entry which is preliminary data.</text>
</comment>
<dbReference type="EMBL" id="MNAD01001555">
    <property type="protein sequence ID" value="OJT04201.1"/>
    <property type="molecule type" value="Genomic_DNA"/>
</dbReference>
<name>A0A1M2V988_TRAPU</name>
<keyword evidence="3" id="KW-1185">Reference proteome</keyword>